<dbReference type="GO" id="GO:0016301">
    <property type="term" value="F:kinase activity"/>
    <property type="evidence" value="ECO:0007669"/>
    <property type="project" value="UniProtKB-KW"/>
</dbReference>
<accession>A0A8X6HVL5</accession>
<sequence>ESAFDILPFYIKDSKNSDTLKSCIEEIRAVYFPLQSTELVVGSSSYHITFLPLKNDFLFEFLSVFFCKEPNHALEENFQRSVKEMIKSTAPCNHQKFADIIFKMLLPNHQNYTPDTILALIDKVLLVIFAKY</sequence>
<proteinExistence type="predicted"/>
<name>A0A8X6HVL5_TRICU</name>
<keyword evidence="1" id="KW-0418">Kinase</keyword>
<comment type="caution">
    <text evidence="1">The sequence shown here is derived from an EMBL/GenBank/DDBJ whole genome shotgun (WGS) entry which is preliminary data.</text>
</comment>
<organism evidence="1 2">
    <name type="scientific">Trichonephila clavata</name>
    <name type="common">Joro spider</name>
    <name type="synonym">Nephila clavata</name>
    <dbReference type="NCBI Taxonomy" id="2740835"/>
    <lineage>
        <taxon>Eukaryota</taxon>
        <taxon>Metazoa</taxon>
        <taxon>Ecdysozoa</taxon>
        <taxon>Arthropoda</taxon>
        <taxon>Chelicerata</taxon>
        <taxon>Arachnida</taxon>
        <taxon>Araneae</taxon>
        <taxon>Araneomorphae</taxon>
        <taxon>Entelegynae</taxon>
        <taxon>Araneoidea</taxon>
        <taxon>Nephilidae</taxon>
        <taxon>Trichonephila</taxon>
    </lineage>
</organism>
<feature type="non-terminal residue" evidence="1">
    <location>
        <position position="1"/>
    </location>
</feature>
<evidence type="ECO:0000313" key="2">
    <source>
        <dbReference type="Proteomes" id="UP000887116"/>
    </source>
</evidence>
<keyword evidence="1" id="KW-0808">Transferase</keyword>
<dbReference type="AlphaFoldDB" id="A0A8X6HVL5"/>
<dbReference type="OrthoDB" id="6426014at2759"/>
<reference evidence="1" key="1">
    <citation type="submission" date="2020-07" db="EMBL/GenBank/DDBJ databases">
        <title>Multicomponent nature underlies the extraordinary mechanical properties of spider dragline silk.</title>
        <authorList>
            <person name="Kono N."/>
            <person name="Nakamura H."/>
            <person name="Mori M."/>
            <person name="Yoshida Y."/>
            <person name="Ohtoshi R."/>
            <person name="Malay A.D."/>
            <person name="Moran D.A.P."/>
            <person name="Tomita M."/>
            <person name="Numata K."/>
            <person name="Arakawa K."/>
        </authorList>
    </citation>
    <scope>NUCLEOTIDE SEQUENCE</scope>
</reference>
<evidence type="ECO:0000313" key="1">
    <source>
        <dbReference type="EMBL" id="GFR10444.1"/>
    </source>
</evidence>
<dbReference type="EMBL" id="BMAO01036411">
    <property type="protein sequence ID" value="GFR10444.1"/>
    <property type="molecule type" value="Genomic_DNA"/>
</dbReference>
<gene>
    <name evidence="1" type="primary">PRKDC_2</name>
    <name evidence="1" type="ORF">TNCT_201751</name>
</gene>
<protein>
    <submittedName>
        <fullName evidence="1">DNA-dependent protein kinase catalytic subunit</fullName>
    </submittedName>
</protein>
<keyword evidence="2" id="KW-1185">Reference proteome</keyword>
<dbReference type="Proteomes" id="UP000887116">
    <property type="component" value="Unassembled WGS sequence"/>
</dbReference>